<proteinExistence type="predicted"/>
<dbReference type="AlphaFoldDB" id="A0A026W062"/>
<name>A0A026W062_OOCBI</name>
<dbReference type="EMBL" id="KK107525">
    <property type="protein sequence ID" value="EZA49295.1"/>
    <property type="molecule type" value="Genomic_DNA"/>
</dbReference>
<evidence type="ECO:0000313" key="2">
    <source>
        <dbReference type="Proteomes" id="UP000053097"/>
    </source>
</evidence>
<gene>
    <name evidence="1" type="ORF">X777_12320</name>
</gene>
<protein>
    <submittedName>
        <fullName evidence="1">Uncharacterized protein</fullName>
    </submittedName>
</protein>
<dbReference type="Proteomes" id="UP000053097">
    <property type="component" value="Unassembled WGS sequence"/>
</dbReference>
<accession>A0A026W062</accession>
<organism evidence="1 2">
    <name type="scientific">Ooceraea biroi</name>
    <name type="common">Clonal raider ant</name>
    <name type="synonym">Cerapachys biroi</name>
    <dbReference type="NCBI Taxonomy" id="2015173"/>
    <lineage>
        <taxon>Eukaryota</taxon>
        <taxon>Metazoa</taxon>
        <taxon>Ecdysozoa</taxon>
        <taxon>Arthropoda</taxon>
        <taxon>Hexapoda</taxon>
        <taxon>Insecta</taxon>
        <taxon>Pterygota</taxon>
        <taxon>Neoptera</taxon>
        <taxon>Endopterygota</taxon>
        <taxon>Hymenoptera</taxon>
        <taxon>Apocrita</taxon>
        <taxon>Aculeata</taxon>
        <taxon>Formicoidea</taxon>
        <taxon>Formicidae</taxon>
        <taxon>Dorylinae</taxon>
        <taxon>Ooceraea</taxon>
    </lineage>
</organism>
<reference evidence="1 2" key="1">
    <citation type="journal article" date="2014" name="Curr. Biol.">
        <title>The genome of the clonal raider ant Cerapachys biroi.</title>
        <authorList>
            <person name="Oxley P.R."/>
            <person name="Ji L."/>
            <person name="Fetter-Pruneda I."/>
            <person name="McKenzie S.K."/>
            <person name="Li C."/>
            <person name="Hu H."/>
            <person name="Zhang G."/>
            <person name="Kronauer D.J."/>
        </authorList>
    </citation>
    <scope>NUCLEOTIDE SEQUENCE [LARGE SCALE GENOMIC DNA]</scope>
</reference>
<keyword evidence="2" id="KW-1185">Reference proteome</keyword>
<evidence type="ECO:0000313" key="1">
    <source>
        <dbReference type="EMBL" id="EZA49295.1"/>
    </source>
</evidence>
<sequence length="61" mass="7092">MAKKYASRKLTNGKKEREEYFLDKEEVSFSTMSKLDPSPFISRTRGILNPLRKRILAALKC</sequence>